<dbReference type="AlphaFoldDB" id="A0A2P2QFX2"/>
<reference evidence="1" key="1">
    <citation type="submission" date="2018-02" db="EMBL/GenBank/DDBJ databases">
        <title>Rhizophora mucronata_Transcriptome.</title>
        <authorList>
            <person name="Meera S.P."/>
            <person name="Sreeshan A."/>
            <person name="Augustine A."/>
        </authorList>
    </citation>
    <scope>NUCLEOTIDE SEQUENCE</scope>
    <source>
        <tissue evidence="1">Leaf</tissue>
    </source>
</reference>
<sequence length="51" mass="6218">MFFFSLKLCTTTLRFCRITLVFKLRRRQISYFNDKYQNEVVTCGLCLCQRL</sequence>
<name>A0A2P2QFX2_RHIMU</name>
<proteinExistence type="predicted"/>
<evidence type="ECO:0000313" key="1">
    <source>
        <dbReference type="EMBL" id="MBX65836.1"/>
    </source>
</evidence>
<organism evidence="1">
    <name type="scientific">Rhizophora mucronata</name>
    <name type="common">Asiatic mangrove</name>
    <dbReference type="NCBI Taxonomy" id="61149"/>
    <lineage>
        <taxon>Eukaryota</taxon>
        <taxon>Viridiplantae</taxon>
        <taxon>Streptophyta</taxon>
        <taxon>Embryophyta</taxon>
        <taxon>Tracheophyta</taxon>
        <taxon>Spermatophyta</taxon>
        <taxon>Magnoliopsida</taxon>
        <taxon>eudicotyledons</taxon>
        <taxon>Gunneridae</taxon>
        <taxon>Pentapetalae</taxon>
        <taxon>rosids</taxon>
        <taxon>fabids</taxon>
        <taxon>Malpighiales</taxon>
        <taxon>Rhizophoraceae</taxon>
        <taxon>Rhizophora</taxon>
    </lineage>
</organism>
<protein>
    <submittedName>
        <fullName evidence="1">Uncharacterized protein</fullName>
    </submittedName>
</protein>
<dbReference type="EMBL" id="GGEC01085352">
    <property type="protein sequence ID" value="MBX65836.1"/>
    <property type="molecule type" value="Transcribed_RNA"/>
</dbReference>
<accession>A0A2P2QFX2</accession>